<dbReference type="SMART" id="SM00460">
    <property type="entry name" value="TGc"/>
    <property type="match status" value="1"/>
</dbReference>
<dbReference type="STRING" id="84588.SYNW0109"/>
<organism evidence="3 4">
    <name type="scientific">Parasynechococcus marenigrum (strain WH8102)</name>
    <dbReference type="NCBI Taxonomy" id="84588"/>
    <lineage>
        <taxon>Bacteria</taxon>
        <taxon>Bacillati</taxon>
        <taxon>Cyanobacteriota</taxon>
        <taxon>Cyanophyceae</taxon>
        <taxon>Synechococcales</taxon>
        <taxon>Prochlorococcaceae</taxon>
        <taxon>Parasynechococcus</taxon>
        <taxon>Parasynechococcus marenigrum</taxon>
    </lineage>
</organism>
<sequence>MKRALAWFTGCLLVLQCSGLDLAWLLSWPTLGLVLVSSLKLLEARQPADHRLVALLQLLAVGLLAAQMPGLLASLLQLFTALFALAALLAQELGGALRWRRLLLRSGQLIAAALPLAAVLFLFLPRIGPLWITDVGSGQVATTGLSPELDPLGIAELVRRDAPAARVRFSGALPVEPYWRVLVHDRFDGRRWLRSAVARSRPPFTPAVVSATTQWWSLEPARSRSVPWDGASLPASADLQIQPDGELMLWQPLSQPRTVRLQLSSEPLPWQQQPPTARDLQFPPRGQLSRLEALAAQWAALPRDVDRLAAAEAWFRSQPFRYSLAPGDLREAGLDGFLFDQQVGFCGHYASEFTALMRAAGVPARVVSGYQGGLSVQPLGGSPYLEIRQSDAHAWSEIWLAGEGWRQVDPTT</sequence>
<dbReference type="Pfam" id="PF01841">
    <property type="entry name" value="Transglut_core"/>
    <property type="match status" value="1"/>
</dbReference>
<reference evidence="3 4" key="1">
    <citation type="journal article" date="2003" name="Nature">
        <title>The genome of a motile marine Synechococcus.</title>
        <authorList>
            <person name="Palenik B."/>
            <person name="Brahamsha B."/>
            <person name="Larimer F."/>
            <person name="Land M."/>
            <person name="Hauser L."/>
            <person name="Chain P."/>
            <person name="Lamerdin J."/>
            <person name="Regala W."/>
            <person name="Allen E.A."/>
            <person name="McCarren J."/>
            <person name="Paulsen I."/>
            <person name="Dufresne A."/>
            <person name="Partensky F."/>
            <person name="Webb E."/>
            <person name="Waterbury J."/>
        </authorList>
    </citation>
    <scope>NUCLEOTIDE SEQUENCE [LARGE SCALE GENOMIC DNA]</scope>
    <source>
        <strain evidence="3 4">WH8102</strain>
    </source>
</reference>
<dbReference type="Pfam" id="PF11992">
    <property type="entry name" value="TgpA_N"/>
    <property type="match status" value="1"/>
</dbReference>
<gene>
    <name evidence="3" type="ordered locus">SYNW0109</name>
</gene>
<dbReference type="InterPro" id="IPR002931">
    <property type="entry name" value="Transglutaminase-like"/>
</dbReference>
<accession>Q7U9Z3</accession>
<proteinExistence type="predicted"/>
<keyword evidence="1" id="KW-0812">Transmembrane</keyword>
<feature type="transmembrane region" description="Helical" evidence="1">
    <location>
        <begin position="71"/>
        <end position="90"/>
    </location>
</feature>
<dbReference type="Gene3D" id="3.10.620.30">
    <property type="match status" value="1"/>
</dbReference>
<evidence type="ECO:0000259" key="2">
    <source>
        <dbReference type="SMART" id="SM00460"/>
    </source>
</evidence>
<name>Q7U9Z3_PARMW</name>
<dbReference type="Proteomes" id="UP000001422">
    <property type="component" value="Chromosome"/>
</dbReference>
<dbReference type="eggNOG" id="COG1305">
    <property type="taxonomic scope" value="Bacteria"/>
</dbReference>
<dbReference type="InterPro" id="IPR052901">
    <property type="entry name" value="Bact_TGase-like"/>
</dbReference>
<dbReference type="SUPFAM" id="SSF54001">
    <property type="entry name" value="Cysteine proteinases"/>
    <property type="match status" value="1"/>
</dbReference>
<feature type="transmembrane region" description="Helical" evidence="1">
    <location>
        <begin position="102"/>
        <end position="124"/>
    </location>
</feature>
<dbReference type="AlphaFoldDB" id="Q7U9Z3"/>
<keyword evidence="4" id="KW-1185">Reference proteome</keyword>
<dbReference type="PANTHER" id="PTHR42736">
    <property type="entry name" value="PROTEIN-GLUTAMINE GAMMA-GLUTAMYLTRANSFERASE"/>
    <property type="match status" value="1"/>
</dbReference>
<dbReference type="RefSeq" id="WP_011126987.1">
    <property type="nucleotide sequence ID" value="NC_005070.1"/>
</dbReference>
<dbReference type="InterPro" id="IPR038765">
    <property type="entry name" value="Papain-like_cys_pep_sf"/>
</dbReference>
<evidence type="ECO:0000313" key="4">
    <source>
        <dbReference type="Proteomes" id="UP000001422"/>
    </source>
</evidence>
<dbReference type="InterPro" id="IPR021878">
    <property type="entry name" value="TgpA_N"/>
</dbReference>
<keyword evidence="1" id="KW-0472">Membrane</keyword>
<feature type="domain" description="Transglutaminase-like" evidence="2">
    <location>
        <begin position="338"/>
        <end position="412"/>
    </location>
</feature>
<protein>
    <recommendedName>
        <fullName evidence="2">Transglutaminase-like domain-containing protein</fullName>
    </recommendedName>
</protein>
<evidence type="ECO:0000256" key="1">
    <source>
        <dbReference type="SAM" id="Phobius"/>
    </source>
</evidence>
<keyword evidence="1" id="KW-1133">Transmembrane helix</keyword>
<dbReference type="EMBL" id="BX569689">
    <property type="protein sequence ID" value="CAE06624.1"/>
    <property type="molecule type" value="Genomic_DNA"/>
</dbReference>
<evidence type="ECO:0000313" key="3">
    <source>
        <dbReference type="EMBL" id="CAE06624.1"/>
    </source>
</evidence>
<dbReference type="PANTHER" id="PTHR42736:SF1">
    <property type="entry name" value="PROTEIN-GLUTAMINE GAMMA-GLUTAMYLTRANSFERASE"/>
    <property type="match status" value="1"/>
</dbReference>
<dbReference type="HOGENOM" id="CLU_012397_3_0_3"/>
<dbReference type="KEGG" id="syw:SYNW0109"/>